<reference evidence="2" key="1">
    <citation type="submission" date="2022-11" db="EMBL/GenBank/DDBJ databases">
        <authorList>
            <person name="Petersen C."/>
        </authorList>
    </citation>
    <scope>NUCLEOTIDE SEQUENCE</scope>
    <source>
        <strain evidence="2">IBT 29864</strain>
    </source>
</reference>
<gene>
    <name evidence="2" type="ORF">N7496_007216</name>
</gene>
<proteinExistence type="predicted"/>
<evidence type="ECO:0000313" key="3">
    <source>
        <dbReference type="Proteomes" id="UP001147782"/>
    </source>
</evidence>
<comment type="caution">
    <text evidence="2">The sequence shown here is derived from an EMBL/GenBank/DDBJ whole genome shotgun (WGS) entry which is preliminary data.</text>
</comment>
<sequence>MAPTSRKAAPRGRVSKSQADSKKAWEDKLYFLWLHFQIKDGDKPNHAAVAAKLGISRDAAVRRYGQVKKLAKQIEQSKAPKGSFGFEDEDLNRVFEALETKYAHELVLR</sequence>
<dbReference type="AlphaFoldDB" id="A0A9W9V864"/>
<dbReference type="RefSeq" id="XP_056555558.1">
    <property type="nucleotide sequence ID" value="XM_056700145.1"/>
</dbReference>
<reference evidence="2" key="2">
    <citation type="journal article" date="2023" name="IMA Fungus">
        <title>Comparative genomic study of the Penicillium genus elucidates a diverse pangenome and 15 lateral gene transfer events.</title>
        <authorList>
            <person name="Petersen C."/>
            <person name="Sorensen T."/>
            <person name="Nielsen M.R."/>
            <person name="Sondergaard T.E."/>
            <person name="Sorensen J.L."/>
            <person name="Fitzpatrick D.A."/>
            <person name="Frisvad J.C."/>
            <person name="Nielsen K.L."/>
        </authorList>
    </citation>
    <scope>NUCLEOTIDE SEQUENCE</scope>
    <source>
        <strain evidence="2">IBT 29864</strain>
    </source>
</reference>
<accession>A0A9W9V864</accession>
<organism evidence="2 3">
    <name type="scientific">Penicillium cataractarum</name>
    <dbReference type="NCBI Taxonomy" id="2100454"/>
    <lineage>
        <taxon>Eukaryota</taxon>
        <taxon>Fungi</taxon>
        <taxon>Dikarya</taxon>
        <taxon>Ascomycota</taxon>
        <taxon>Pezizomycotina</taxon>
        <taxon>Eurotiomycetes</taxon>
        <taxon>Eurotiomycetidae</taxon>
        <taxon>Eurotiales</taxon>
        <taxon>Aspergillaceae</taxon>
        <taxon>Penicillium</taxon>
    </lineage>
</organism>
<dbReference type="GeneID" id="81439324"/>
<evidence type="ECO:0000256" key="1">
    <source>
        <dbReference type="SAM" id="MobiDB-lite"/>
    </source>
</evidence>
<name>A0A9W9V864_9EURO</name>
<keyword evidence="3" id="KW-1185">Reference proteome</keyword>
<dbReference type="OrthoDB" id="4352137at2759"/>
<dbReference type="Proteomes" id="UP001147782">
    <property type="component" value="Unassembled WGS sequence"/>
</dbReference>
<dbReference type="EMBL" id="JAPZBS010000005">
    <property type="protein sequence ID" value="KAJ5371124.1"/>
    <property type="molecule type" value="Genomic_DNA"/>
</dbReference>
<evidence type="ECO:0000313" key="2">
    <source>
        <dbReference type="EMBL" id="KAJ5371124.1"/>
    </source>
</evidence>
<feature type="region of interest" description="Disordered" evidence="1">
    <location>
        <begin position="1"/>
        <end position="22"/>
    </location>
</feature>
<protein>
    <submittedName>
        <fullName evidence="2">Uncharacterized protein</fullName>
    </submittedName>
</protein>